<keyword evidence="1" id="KW-0436">Ligase</keyword>
<comment type="caution">
    <text evidence="6">The sequence shown here is derived from an EMBL/GenBank/DDBJ whole genome shotgun (WGS) entry which is preliminary data.</text>
</comment>
<evidence type="ECO:0000259" key="5">
    <source>
        <dbReference type="Pfam" id="PF08245"/>
    </source>
</evidence>
<dbReference type="Gene3D" id="3.40.1390.10">
    <property type="entry name" value="MurE/MurF, N-terminal domain"/>
    <property type="match status" value="1"/>
</dbReference>
<dbReference type="Gene3D" id="3.90.190.20">
    <property type="entry name" value="Mur ligase, C-terminal domain"/>
    <property type="match status" value="1"/>
</dbReference>
<feature type="domain" description="Mur ligase C-terminal" evidence="4">
    <location>
        <begin position="320"/>
        <end position="444"/>
    </location>
</feature>
<dbReference type="AlphaFoldDB" id="A0A1F6H1T1"/>
<evidence type="ECO:0000259" key="4">
    <source>
        <dbReference type="Pfam" id="PF02875"/>
    </source>
</evidence>
<evidence type="ECO:0000313" key="7">
    <source>
        <dbReference type="Proteomes" id="UP000177583"/>
    </source>
</evidence>
<reference evidence="6 7" key="1">
    <citation type="journal article" date="2016" name="Nat. Commun.">
        <title>Thousands of microbial genomes shed light on interconnected biogeochemical processes in an aquifer system.</title>
        <authorList>
            <person name="Anantharaman K."/>
            <person name="Brown C.T."/>
            <person name="Hug L.A."/>
            <person name="Sharon I."/>
            <person name="Castelle C.J."/>
            <person name="Probst A.J."/>
            <person name="Thomas B.C."/>
            <person name="Singh A."/>
            <person name="Wilkins M.J."/>
            <person name="Karaoz U."/>
            <person name="Brodie E.L."/>
            <person name="Williams K.H."/>
            <person name="Hubbard S.S."/>
            <person name="Banfield J.F."/>
        </authorList>
    </citation>
    <scope>NUCLEOTIDE SEQUENCE [LARGE SCALE GENOMIC DNA]</scope>
</reference>
<dbReference type="SUPFAM" id="SSF53244">
    <property type="entry name" value="MurD-like peptide ligases, peptide-binding domain"/>
    <property type="match status" value="1"/>
</dbReference>
<dbReference type="InterPro" id="IPR036565">
    <property type="entry name" value="Mur-like_cat_sf"/>
</dbReference>
<dbReference type="InterPro" id="IPR051046">
    <property type="entry name" value="MurCDEF_CellWall_CoF430Synth"/>
</dbReference>
<gene>
    <name evidence="6" type="ORF">A2557_10905</name>
</gene>
<dbReference type="InterPro" id="IPR013221">
    <property type="entry name" value="Mur_ligase_cen"/>
</dbReference>
<dbReference type="PANTHER" id="PTHR43024">
    <property type="entry name" value="UDP-N-ACETYLMURAMOYL-TRIPEPTIDE--D-ALANYL-D-ALANINE LIGASE"/>
    <property type="match status" value="1"/>
</dbReference>
<sequence length="481" mass="51904">MQMNSSDLSFAQIQALTEGTWAVAPPNPNETLWGAGFDTRKLHEEQIFFALSLGGGDGHAYLHHLKGSKVRLAIIERPVPPVAGIAYLQVSDSLKALHQIAHWKAQSFQGKIIALTGSCGKTTTKTWMLHLLSAQYSVQANPGSFNNHIGCPITLLSLKPQTEILILEMGTSGTGELELLSRIAPADVTLLLNVGHAHLGKFGSPEALLEAKMEIFLHQRLGARSVIPSFDRRVASKMAGDYLTYGPNTAFRWESLGQDGNQGTQKLRLFSPKGAEEVEVPHLGAYVPELLSAILAVFYALGIELKNLPQRVATLPQEKGRSTLLSGTKGERVLDDSYNANPESLVNMMTTLTQLEGDCFVACVGNLAEMDENLLLSGEVIINGIPRGLTHLLMCGSTAQSLSPLIQSIHPSLNVQTFDEPLAMLEALEPLRKPGTNIGVKGSRSAHMERLVLALTGALVRCPLERCGLLQNCSTCPKLGG</sequence>
<dbReference type="InterPro" id="IPR036615">
    <property type="entry name" value="Mur_ligase_C_dom_sf"/>
</dbReference>
<organism evidence="6 7">
    <name type="scientific">Candidatus Lambdaproteobacteria bacterium RIFOXYD2_FULL_56_26</name>
    <dbReference type="NCBI Taxonomy" id="1817773"/>
    <lineage>
        <taxon>Bacteria</taxon>
        <taxon>Pseudomonadati</taxon>
        <taxon>Pseudomonadota</taxon>
        <taxon>Candidatus Lambdaproteobacteria</taxon>
    </lineage>
</organism>
<dbReference type="Proteomes" id="UP000177583">
    <property type="component" value="Unassembled WGS sequence"/>
</dbReference>
<keyword evidence="2" id="KW-0547">Nucleotide-binding</keyword>
<evidence type="ECO:0000313" key="6">
    <source>
        <dbReference type="EMBL" id="OGH04348.1"/>
    </source>
</evidence>
<dbReference type="Gene3D" id="3.40.1190.10">
    <property type="entry name" value="Mur-like, catalytic domain"/>
    <property type="match status" value="1"/>
</dbReference>
<dbReference type="InterPro" id="IPR004101">
    <property type="entry name" value="Mur_ligase_C"/>
</dbReference>
<dbReference type="Pfam" id="PF08245">
    <property type="entry name" value="Mur_ligase_M"/>
    <property type="match status" value="1"/>
</dbReference>
<feature type="domain" description="Mur ligase central" evidence="5">
    <location>
        <begin position="116"/>
        <end position="286"/>
    </location>
</feature>
<dbReference type="GO" id="GO:0016881">
    <property type="term" value="F:acid-amino acid ligase activity"/>
    <property type="evidence" value="ECO:0007669"/>
    <property type="project" value="InterPro"/>
</dbReference>
<dbReference type="InterPro" id="IPR035911">
    <property type="entry name" value="MurE/MurF_N"/>
</dbReference>
<keyword evidence="3" id="KW-0067">ATP-binding</keyword>
<dbReference type="EMBL" id="MFNF01000004">
    <property type="protein sequence ID" value="OGH04348.1"/>
    <property type="molecule type" value="Genomic_DNA"/>
</dbReference>
<accession>A0A1F6H1T1</accession>
<evidence type="ECO:0000256" key="1">
    <source>
        <dbReference type="ARBA" id="ARBA00022598"/>
    </source>
</evidence>
<proteinExistence type="predicted"/>
<dbReference type="Pfam" id="PF02875">
    <property type="entry name" value="Mur_ligase_C"/>
    <property type="match status" value="1"/>
</dbReference>
<dbReference type="GO" id="GO:0005524">
    <property type="term" value="F:ATP binding"/>
    <property type="evidence" value="ECO:0007669"/>
    <property type="project" value="UniProtKB-KW"/>
</dbReference>
<dbReference type="SUPFAM" id="SSF53623">
    <property type="entry name" value="MurD-like peptide ligases, catalytic domain"/>
    <property type="match status" value="1"/>
</dbReference>
<protein>
    <submittedName>
        <fullName evidence="6">Uncharacterized protein</fullName>
    </submittedName>
</protein>
<evidence type="ECO:0000256" key="2">
    <source>
        <dbReference type="ARBA" id="ARBA00022741"/>
    </source>
</evidence>
<dbReference type="SUPFAM" id="SSF63418">
    <property type="entry name" value="MurE/MurF N-terminal domain"/>
    <property type="match status" value="1"/>
</dbReference>
<dbReference type="PANTHER" id="PTHR43024:SF1">
    <property type="entry name" value="UDP-N-ACETYLMURAMOYL-TRIPEPTIDE--D-ALANYL-D-ALANINE LIGASE"/>
    <property type="match status" value="1"/>
</dbReference>
<name>A0A1F6H1T1_9PROT</name>
<evidence type="ECO:0000256" key="3">
    <source>
        <dbReference type="ARBA" id="ARBA00022840"/>
    </source>
</evidence>